<dbReference type="InterPro" id="IPR036641">
    <property type="entry name" value="HPT_dom_sf"/>
</dbReference>
<dbReference type="InterPro" id="IPR005467">
    <property type="entry name" value="His_kinase_dom"/>
</dbReference>
<dbReference type="SMART" id="SM00387">
    <property type="entry name" value="HATPase_c"/>
    <property type="match status" value="1"/>
</dbReference>
<sequence>MKKIMFFVFYIIISIMALSYIKLYDGWEYKWEDETTWHKYETPGIPLENKGEMLYLRHKLPDIKLENPAVYLTGIFDNSSMYVGDIEIYNTFGKSFFSPKSIFKIPNDFQNKYLIIRVSSSRKDVGFFGEFLLGNEMELLTHQIIVELDKILLVIFSFFVLTISLIIYLFFLLHQRNSEVRKSFLFLSIFSLGIGLFISGQTQTFKYFFPNNVFWSYVMDLGKYISPIGIMGFFYNVFDYSTKKVIKWLIIYHIIYFAIVSGIQVMNGYEYNYYVIYVLGLYFSLLIDIVVMLYNLYIGFKLKDHKAYILSVAIIIVSAFAIYEILGDFRVIKWERPLIQWSIFILINSMIFLILRNIKELNLELSVKNKILENWNKELEKEVSKRTKDIRVLLDNSGEGFLSFDKNLIVGNEYSKECNKIFGKNIEGTNILDLMFLNYDKDFIKRVLNDLFNEKEKIKKEVYISFLPSEIKINYGYYKVDYKYIDHEDVVMVILKDITSEKELRIKVNEEKENLEKIVTIVRNYEAFVYNIKSFKKMLDELKNILNEDENELYRNVHNFKGIFSQFHLNKISNALHNIENKILVNNLNEDDIIGLYNIFEKEIHELKEELGHEIEEDILRIPKSKIYELEFKMKQVLNENSELIKEIKKLRYKSLKKLLYPYISYSKELAKKLGKVINDPKIISREEISIDPEKYFDFVKSLINIFRNIIVHGIEIPEVRIANEKNEGGNIRVEIYKEKSKINIMIEDDGQGIDVEKLKQIAKIKNIEYNSEEDLLNIIFLDYITTSKEATQLSGRGMGLSIVKKEVEKLGGIIRVTSEYNKGTKFHIIIPEVI</sequence>
<dbReference type="Gene3D" id="3.30.565.10">
    <property type="entry name" value="Histidine kinase-like ATPase, C-terminal domain"/>
    <property type="match status" value="1"/>
</dbReference>
<protein>
    <recommendedName>
        <fullName evidence="2">histidine kinase</fullName>
        <ecNumber evidence="2">2.7.13.3</ecNumber>
    </recommendedName>
</protein>
<organism evidence="6 7">
    <name type="scientific">Marinitoga aeolica</name>
    <dbReference type="NCBI Taxonomy" id="2809031"/>
    <lineage>
        <taxon>Bacteria</taxon>
        <taxon>Thermotogati</taxon>
        <taxon>Thermotogota</taxon>
        <taxon>Thermotogae</taxon>
        <taxon>Petrotogales</taxon>
        <taxon>Petrotogaceae</taxon>
        <taxon>Marinitoga</taxon>
    </lineage>
</organism>
<dbReference type="EMBL" id="CP069362">
    <property type="protein sequence ID" value="WGS65642.1"/>
    <property type="molecule type" value="Genomic_DNA"/>
</dbReference>
<dbReference type="PANTHER" id="PTHR43395:SF1">
    <property type="entry name" value="CHEMOTAXIS PROTEIN CHEA"/>
    <property type="match status" value="1"/>
</dbReference>
<dbReference type="Pfam" id="PF02518">
    <property type="entry name" value="HATPase_c"/>
    <property type="match status" value="1"/>
</dbReference>
<proteinExistence type="predicted"/>
<feature type="transmembrane region" description="Helical" evidence="4">
    <location>
        <begin position="151"/>
        <end position="172"/>
    </location>
</feature>
<feature type="transmembrane region" description="Helical" evidence="4">
    <location>
        <begin position="271"/>
        <end position="295"/>
    </location>
</feature>
<keyword evidence="3" id="KW-0175">Coiled coil</keyword>
<feature type="transmembrane region" description="Helical" evidence="4">
    <location>
        <begin position="184"/>
        <end position="201"/>
    </location>
</feature>
<dbReference type="Gene3D" id="1.20.120.160">
    <property type="entry name" value="HPT domain"/>
    <property type="match status" value="1"/>
</dbReference>
<evidence type="ECO:0000256" key="3">
    <source>
        <dbReference type="SAM" id="Coils"/>
    </source>
</evidence>
<keyword evidence="4" id="KW-0472">Membrane</keyword>
<keyword evidence="4" id="KW-0812">Transmembrane</keyword>
<dbReference type="EC" id="2.7.13.3" evidence="2"/>
<dbReference type="SUPFAM" id="SSF55874">
    <property type="entry name" value="ATPase domain of HSP90 chaperone/DNA topoisomerase II/histidine kinase"/>
    <property type="match status" value="1"/>
</dbReference>
<accession>A0ABY8PSP7</accession>
<feature type="domain" description="Histidine kinase" evidence="5">
    <location>
        <begin position="703"/>
        <end position="835"/>
    </location>
</feature>
<feature type="transmembrane region" description="Helical" evidence="4">
    <location>
        <begin position="221"/>
        <end position="238"/>
    </location>
</feature>
<evidence type="ECO:0000256" key="4">
    <source>
        <dbReference type="SAM" id="Phobius"/>
    </source>
</evidence>
<dbReference type="InterPro" id="IPR004358">
    <property type="entry name" value="Sig_transdc_His_kin-like_C"/>
</dbReference>
<gene>
    <name evidence="6" type="ORF">JRV97_03560</name>
</gene>
<keyword evidence="4" id="KW-1133">Transmembrane helix</keyword>
<dbReference type="InterPro" id="IPR051315">
    <property type="entry name" value="Bact_Chemotaxis_CheA"/>
</dbReference>
<evidence type="ECO:0000256" key="2">
    <source>
        <dbReference type="ARBA" id="ARBA00012438"/>
    </source>
</evidence>
<dbReference type="RefSeq" id="WP_281000247.1">
    <property type="nucleotide sequence ID" value="NZ_CP069362.1"/>
</dbReference>
<comment type="catalytic activity">
    <reaction evidence="1">
        <text>ATP + protein L-histidine = ADP + protein N-phospho-L-histidine.</text>
        <dbReference type="EC" id="2.7.13.3"/>
    </reaction>
</comment>
<dbReference type="Proteomes" id="UP001232493">
    <property type="component" value="Chromosome"/>
</dbReference>
<dbReference type="InterPro" id="IPR036890">
    <property type="entry name" value="HATPase_C_sf"/>
</dbReference>
<feature type="transmembrane region" description="Helical" evidence="4">
    <location>
        <begin position="245"/>
        <end position="265"/>
    </location>
</feature>
<dbReference type="PRINTS" id="PR00344">
    <property type="entry name" value="BCTRLSENSOR"/>
</dbReference>
<evidence type="ECO:0000259" key="5">
    <source>
        <dbReference type="PROSITE" id="PS50109"/>
    </source>
</evidence>
<dbReference type="PANTHER" id="PTHR43395">
    <property type="entry name" value="SENSOR HISTIDINE KINASE CHEA"/>
    <property type="match status" value="1"/>
</dbReference>
<keyword evidence="7" id="KW-1185">Reference proteome</keyword>
<dbReference type="SUPFAM" id="SSF47226">
    <property type="entry name" value="Histidine-containing phosphotransfer domain, HPT domain"/>
    <property type="match status" value="1"/>
</dbReference>
<feature type="transmembrane region" description="Helical" evidence="4">
    <location>
        <begin position="7"/>
        <end position="24"/>
    </location>
</feature>
<evidence type="ECO:0000313" key="6">
    <source>
        <dbReference type="EMBL" id="WGS65642.1"/>
    </source>
</evidence>
<feature type="coiled-coil region" evidence="3">
    <location>
        <begin position="358"/>
        <end position="396"/>
    </location>
</feature>
<name>A0ABY8PSP7_9BACT</name>
<evidence type="ECO:0000313" key="7">
    <source>
        <dbReference type="Proteomes" id="UP001232493"/>
    </source>
</evidence>
<feature type="transmembrane region" description="Helical" evidence="4">
    <location>
        <begin position="338"/>
        <end position="355"/>
    </location>
</feature>
<feature type="transmembrane region" description="Helical" evidence="4">
    <location>
        <begin position="307"/>
        <end position="326"/>
    </location>
</feature>
<evidence type="ECO:0000256" key="1">
    <source>
        <dbReference type="ARBA" id="ARBA00000085"/>
    </source>
</evidence>
<feature type="coiled-coil region" evidence="3">
    <location>
        <begin position="597"/>
        <end position="654"/>
    </location>
</feature>
<dbReference type="PROSITE" id="PS50109">
    <property type="entry name" value="HIS_KIN"/>
    <property type="match status" value="1"/>
</dbReference>
<reference evidence="6 7" key="1">
    <citation type="submission" date="2021-02" db="EMBL/GenBank/DDBJ databases">
        <title>Characterization of Marinitoga sp. nov. str. BP5-C20A.</title>
        <authorList>
            <person name="Erauso G."/>
            <person name="Postec A."/>
        </authorList>
    </citation>
    <scope>NUCLEOTIDE SEQUENCE [LARGE SCALE GENOMIC DNA]</scope>
    <source>
        <strain evidence="6 7">BP5-C20A</strain>
    </source>
</reference>
<dbReference type="InterPro" id="IPR003594">
    <property type="entry name" value="HATPase_dom"/>
</dbReference>